<dbReference type="Gene3D" id="2.130.10.10">
    <property type="entry name" value="YVTN repeat-like/Quinoprotein amine dehydrogenase"/>
    <property type="match status" value="2"/>
</dbReference>
<comment type="caution">
    <text evidence="4">The sequence shown here is derived from an EMBL/GenBank/DDBJ whole genome shotgun (WGS) entry which is preliminary data.</text>
</comment>
<feature type="transmembrane region" description="Helical" evidence="2">
    <location>
        <begin position="12"/>
        <end position="31"/>
    </location>
</feature>
<dbReference type="Pfam" id="PF13360">
    <property type="entry name" value="PQQ_2"/>
    <property type="match status" value="2"/>
</dbReference>
<dbReference type="AlphaFoldDB" id="A0A8J3IBG2"/>
<dbReference type="EMBL" id="BNJF01000003">
    <property type="protein sequence ID" value="GHO48279.1"/>
    <property type="molecule type" value="Genomic_DNA"/>
</dbReference>
<dbReference type="Proteomes" id="UP000612362">
    <property type="component" value="Unassembled WGS sequence"/>
</dbReference>
<name>A0A8J3IBG2_9CHLR</name>
<evidence type="ECO:0000256" key="1">
    <source>
        <dbReference type="SAM" id="MobiDB-lite"/>
    </source>
</evidence>
<keyword evidence="5" id="KW-1185">Reference proteome</keyword>
<accession>A0A8J3IBG2</accession>
<evidence type="ECO:0000259" key="3">
    <source>
        <dbReference type="Pfam" id="PF13360"/>
    </source>
</evidence>
<feature type="region of interest" description="Disordered" evidence="1">
    <location>
        <begin position="40"/>
        <end position="62"/>
    </location>
</feature>
<keyword evidence="2" id="KW-0812">Transmembrane</keyword>
<keyword evidence="2" id="KW-0472">Membrane</keyword>
<dbReference type="SUPFAM" id="SSF50998">
    <property type="entry name" value="Quinoprotein alcohol dehydrogenase-like"/>
    <property type="match status" value="1"/>
</dbReference>
<sequence>MYQHPMFKKKVTGILNCIYSLITLLFMYLLAGCGSSDVTASPPTTTSPQKQEGRCSTNSNNQSTHTQYAISWDAIAKDADSNQGTSTLYVTAFDTTNGKQLWQKAPTKITTMYQSSTNKIVDGVLYILASAYQKPTLLLAVDTKDGHMLWQREYEQLDVNNLEICAGQIYLTMSPAERRINPTYSIYALNATDGRDLWTYTSEKMRMYSSLVATKETLYAMEEQRGNQLQVIALRPSDGQVTWRKDYQNDGDVWKFKLLATEQSAFAIKQIDQNPSGIDISHITSVQALQPSSGKVLWETRMPVDISGMSVVLLGDQLYLNGLNYNPKAPKGQEAILMRLDTNTGKLLWQRFHDYNQFTLISSQEMIYAYKGYGNVPTAQKQLCALDPASGKERWCQNTLQPSLFSLSPSQDALIVVETIQPSPLELHQNLVALNKRDGSVLWKQPWKTSSPSLTTVTLVTITEGQNIQRIPVF</sequence>
<dbReference type="InterPro" id="IPR018391">
    <property type="entry name" value="PQQ_b-propeller_rpt"/>
</dbReference>
<reference evidence="4" key="1">
    <citation type="submission" date="2020-10" db="EMBL/GenBank/DDBJ databases">
        <title>Taxonomic study of unclassified bacteria belonging to the class Ktedonobacteria.</title>
        <authorList>
            <person name="Yabe S."/>
            <person name="Wang C.M."/>
            <person name="Zheng Y."/>
            <person name="Sakai Y."/>
            <person name="Cavaletti L."/>
            <person name="Monciardini P."/>
            <person name="Donadio S."/>
        </authorList>
    </citation>
    <scope>NUCLEOTIDE SEQUENCE</scope>
    <source>
        <strain evidence="4">SOSP1-1</strain>
    </source>
</reference>
<evidence type="ECO:0000313" key="5">
    <source>
        <dbReference type="Proteomes" id="UP000612362"/>
    </source>
</evidence>
<evidence type="ECO:0000256" key="2">
    <source>
        <dbReference type="SAM" id="Phobius"/>
    </source>
</evidence>
<feature type="domain" description="Pyrrolo-quinoline quinone repeat" evidence="3">
    <location>
        <begin position="89"/>
        <end position="245"/>
    </location>
</feature>
<dbReference type="InterPro" id="IPR002372">
    <property type="entry name" value="PQQ_rpt_dom"/>
</dbReference>
<feature type="domain" description="Pyrrolo-quinoline quinone repeat" evidence="3">
    <location>
        <begin position="286"/>
        <end position="401"/>
    </location>
</feature>
<evidence type="ECO:0000313" key="4">
    <source>
        <dbReference type="EMBL" id="GHO48279.1"/>
    </source>
</evidence>
<dbReference type="PANTHER" id="PTHR34512:SF30">
    <property type="entry name" value="OUTER MEMBRANE PROTEIN ASSEMBLY FACTOR BAMB"/>
    <property type="match status" value="1"/>
</dbReference>
<protein>
    <recommendedName>
        <fullName evidence="3">Pyrrolo-quinoline quinone repeat domain-containing protein</fullName>
    </recommendedName>
</protein>
<dbReference type="PANTHER" id="PTHR34512">
    <property type="entry name" value="CELL SURFACE PROTEIN"/>
    <property type="match status" value="1"/>
</dbReference>
<proteinExistence type="predicted"/>
<gene>
    <name evidence="4" type="ORF">KSX_64420</name>
</gene>
<dbReference type="RefSeq" id="WP_220197477.1">
    <property type="nucleotide sequence ID" value="NZ_BNJF01000003.1"/>
</dbReference>
<organism evidence="4 5">
    <name type="scientific">Ktedonospora formicarum</name>
    <dbReference type="NCBI Taxonomy" id="2778364"/>
    <lineage>
        <taxon>Bacteria</taxon>
        <taxon>Bacillati</taxon>
        <taxon>Chloroflexota</taxon>
        <taxon>Ktedonobacteria</taxon>
        <taxon>Ktedonobacterales</taxon>
        <taxon>Ktedonobacteraceae</taxon>
        <taxon>Ktedonospora</taxon>
    </lineage>
</organism>
<keyword evidence="2" id="KW-1133">Transmembrane helix</keyword>
<dbReference type="SMART" id="SM00564">
    <property type="entry name" value="PQQ"/>
    <property type="match status" value="6"/>
</dbReference>
<dbReference type="InterPro" id="IPR011047">
    <property type="entry name" value="Quinoprotein_ADH-like_sf"/>
</dbReference>
<dbReference type="InterPro" id="IPR015943">
    <property type="entry name" value="WD40/YVTN_repeat-like_dom_sf"/>
</dbReference>